<feature type="domain" description="GmrSD restriction endonucleases N-terminal" evidence="1">
    <location>
        <begin position="13"/>
        <end position="78"/>
    </location>
</feature>
<organism evidence="2 3">
    <name type="scientific">Microcoleus asticus IPMA8</name>
    <dbReference type="NCBI Taxonomy" id="2563858"/>
    <lineage>
        <taxon>Bacteria</taxon>
        <taxon>Bacillati</taxon>
        <taxon>Cyanobacteriota</taxon>
        <taxon>Cyanophyceae</taxon>
        <taxon>Oscillatoriophycideae</taxon>
        <taxon>Oscillatoriales</taxon>
        <taxon>Microcoleaceae</taxon>
        <taxon>Microcoleus</taxon>
        <taxon>Microcoleus asticus</taxon>
    </lineage>
</organism>
<dbReference type="PANTHER" id="PTHR35149:SF2">
    <property type="entry name" value="DUF262 DOMAIN-CONTAINING PROTEIN"/>
    <property type="match status" value="1"/>
</dbReference>
<proteinExistence type="predicted"/>
<dbReference type="PANTHER" id="PTHR35149">
    <property type="entry name" value="SLL5132 PROTEIN"/>
    <property type="match status" value="1"/>
</dbReference>
<dbReference type="Pfam" id="PF03235">
    <property type="entry name" value="GmrSD_N"/>
    <property type="match status" value="1"/>
</dbReference>
<sequence length="103" mass="11712">MNRVSIKGEEHPIRKIFSDDFMFTIPLYQRPYAWTNEQAGELLEDLLTSLGDGNDTIDQLNPYFLGSIVLIKSGPPEAEIVGVAESRYECPRNGNIVKFQVMY</sequence>
<dbReference type="InterPro" id="IPR004919">
    <property type="entry name" value="GmrSD_N"/>
</dbReference>
<evidence type="ECO:0000313" key="3">
    <source>
        <dbReference type="Proteomes" id="UP000702425"/>
    </source>
</evidence>
<protein>
    <recommendedName>
        <fullName evidence="1">GmrSD restriction endonucleases N-terminal domain-containing protein</fullName>
    </recommendedName>
</protein>
<comment type="caution">
    <text evidence="2">The sequence shown here is derived from an EMBL/GenBank/DDBJ whole genome shotgun (WGS) entry which is preliminary data.</text>
</comment>
<keyword evidence="3" id="KW-1185">Reference proteome</keyword>
<dbReference type="EMBL" id="SRRZ01000047">
    <property type="protein sequence ID" value="NQE35093.1"/>
    <property type="molecule type" value="Genomic_DNA"/>
</dbReference>
<accession>A0ABX2CY29</accession>
<gene>
    <name evidence="2" type="ORF">E5S67_02823</name>
</gene>
<dbReference type="Proteomes" id="UP000702425">
    <property type="component" value="Unassembled WGS sequence"/>
</dbReference>
<evidence type="ECO:0000259" key="1">
    <source>
        <dbReference type="Pfam" id="PF03235"/>
    </source>
</evidence>
<reference evidence="2 3" key="1">
    <citation type="journal article" date="2020" name="Sci. Rep.">
        <title>A novel cyanobacterial geosmin producer, revising GeoA distribution and dispersion patterns in Bacteria.</title>
        <authorList>
            <person name="Churro C."/>
            <person name="Semedo-Aguiar A.P."/>
            <person name="Silva A.D."/>
            <person name="Pereira-Leal J.B."/>
            <person name="Leite R.B."/>
        </authorList>
    </citation>
    <scope>NUCLEOTIDE SEQUENCE [LARGE SCALE GENOMIC DNA]</scope>
    <source>
        <strain evidence="2 3">IPMA8</strain>
    </source>
</reference>
<evidence type="ECO:0000313" key="2">
    <source>
        <dbReference type="EMBL" id="NQE35093.1"/>
    </source>
</evidence>
<name>A0ABX2CY29_9CYAN</name>
<dbReference type="RefSeq" id="WP_246276787.1">
    <property type="nucleotide sequence ID" value="NZ_CAWPPK010000260.1"/>
</dbReference>